<dbReference type="EMBL" id="MVFC01000001">
    <property type="protein sequence ID" value="OON82588.1"/>
    <property type="molecule type" value="Genomic_DNA"/>
</dbReference>
<feature type="domain" description="Cupin type-2" evidence="1">
    <location>
        <begin position="42"/>
        <end position="109"/>
    </location>
</feature>
<dbReference type="InterPro" id="IPR014710">
    <property type="entry name" value="RmlC-like_jellyroll"/>
</dbReference>
<dbReference type="Gene3D" id="2.60.120.10">
    <property type="entry name" value="Jelly Rolls"/>
    <property type="match status" value="1"/>
</dbReference>
<reference evidence="2 3" key="1">
    <citation type="submission" date="2017-02" db="EMBL/GenBank/DDBJ databases">
        <title>Draft Genome Sequence of Streptomyces tsukubaensis F601, a Producer of the immunosuppressant tacrolimus FK506.</title>
        <authorList>
            <person name="Zong G."/>
            <person name="Zhong C."/>
            <person name="Fu J."/>
            <person name="Qin R."/>
            <person name="Cao G."/>
        </authorList>
    </citation>
    <scope>NUCLEOTIDE SEQUENCE [LARGE SCALE GENOMIC DNA]</scope>
    <source>
        <strain evidence="2 3">F601</strain>
    </source>
</reference>
<organism evidence="2 3">
    <name type="scientific">Streptomyces tsukubensis</name>
    <dbReference type="NCBI Taxonomy" id="83656"/>
    <lineage>
        <taxon>Bacteria</taxon>
        <taxon>Bacillati</taxon>
        <taxon>Actinomycetota</taxon>
        <taxon>Actinomycetes</taxon>
        <taxon>Kitasatosporales</taxon>
        <taxon>Streptomycetaceae</taxon>
        <taxon>Streptomyces</taxon>
    </lineage>
</organism>
<name>A0A1V4AFY5_9ACTN</name>
<dbReference type="Pfam" id="PF07883">
    <property type="entry name" value="Cupin_2"/>
    <property type="match status" value="1"/>
</dbReference>
<dbReference type="PANTHER" id="PTHR36440:SF1">
    <property type="entry name" value="PUTATIVE (AFU_ORTHOLOGUE AFUA_8G07350)-RELATED"/>
    <property type="match status" value="1"/>
</dbReference>
<evidence type="ECO:0000313" key="3">
    <source>
        <dbReference type="Proteomes" id="UP000190539"/>
    </source>
</evidence>
<dbReference type="Proteomes" id="UP000190539">
    <property type="component" value="Unassembled WGS sequence"/>
</dbReference>
<protein>
    <recommendedName>
        <fullName evidence="1">Cupin type-2 domain-containing protein</fullName>
    </recommendedName>
</protein>
<evidence type="ECO:0000313" key="2">
    <source>
        <dbReference type="EMBL" id="OON82588.1"/>
    </source>
</evidence>
<keyword evidence="3" id="KW-1185">Reference proteome</keyword>
<dbReference type="InterPro" id="IPR053146">
    <property type="entry name" value="QDO-like"/>
</dbReference>
<evidence type="ECO:0000259" key="1">
    <source>
        <dbReference type="Pfam" id="PF07883"/>
    </source>
</evidence>
<dbReference type="AlphaFoldDB" id="A0A1V4AFY5"/>
<dbReference type="SUPFAM" id="SSF51182">
    <property type="entry name" value="RmlC-like cupins"/>
    <property type="match status" value="1"/>
</dbReference>
<comment type="caution">
    <text evidence="2">The sequence shown here is derived from an EMBL/GenBank/DDBJ whole genome shotgun (WGS) entry which is preliminary data.</text>
</comment>
<gene>
    <name evidence="2" type="ORF">B1H18_00455</name>
</gene>
<dbReference type="InterPro" id="IPR013096">
    <property type="entry name" value="Cupin_2"/>
</dbReference>
<dbReference type="RefSeq" id="WP_077963696.1">
    <property type="nucleotide sequence ID" value="NZ_CP045178.1"/>
</dbReference>
<dbReference type="STRING" id="83656.B1H18_00455"/>
<dbReference type="OrthoDB" id="9791637at2"/>
<proteinExistence type="predicted"/>
<dbReference type="PANTHER" id="PTHR36440">
    <property type="entry name" value="PUTATIVE (AFU_ORTHOLOGUE AFUA_8G07350)-RELATED"/>
    <property type="match status" value="1"/>
</dbReference>
<dbReference type="InterPro" id="IPR011051">
    <property type="entry name" value="RmlC_Cupin_sf"/>
</dbReference>
<accession>A0A1V4AFY5</accession>
<sequence length="157" mass="17128">MTVTQGKIVVHDEVEPVKWTVEEGRFLLRGSDTGGRLSLMEFITPPDGGPPLHLHENEDETFIVTSGAYEFRLGEKRHEGGVGTIVHGPRGTAHAFRNVADTTSTMLCVATPGGAELMFEELIELRASETPPTWQDVLALATKHRISYPEGPPPGRS</sequence>